<comment type="subcellular location">
    <subcellularLocation>
        <location evidence="2">Membrane</location>
    </subcellularLocation>
</comment>
<dbReference type="EMBL" id="CP039543">
    <property type="protein sequence ID" value="QJT10545.1"/>
    <property type="molecule type" value="Genomic_DNA"/>
</dbReference>
<dbReference type="PROSITE" id="PS50885">
    <property type="entry name" value="HAMP"/>
    <property type="match status" value="1"/>
</dbReference>
<keyword evidence="8" id="KW-0812">Transmembrane</keyword>
<name>A0ABX6NIT4_9BACT</name>
<dbReference type="InterPro" id="IPR000014">
    <property type="entry name" value="PAS"/>
</dbReference>
<dbReference type="InterPro" id="IPR036890">
    <property type="entry name" value="HATPase_C_sf"/>
</dbReference>
<keyword evidence="8" id="KW-1133">Transmembrane helix</keyword>
<dbReference type="EC" id="2.7.13.3" evidence="3"/>
<reference evidence="12 13" key="1">
    <citation type="submission" date="2019-04" db="EMBL/GenBank/DDBJ databases">
        <title>Isolation and culture of sulfate reducing bacteria from the cold seep of the South China Sea.</title>
        <authorList>
            <person name="Sun C."/>
            <person name="Liu R."/>
        </authorList>
    </citation>
    <scope>NUCLEOTIDE SEQUENCE [LARGE SCALE GENOMIC DNA]</scope>
    <source>
        <strain evidence="12 13">CS1</strain>
    </source>
</reference>
<dbReference type="InterPro" id="IPR003594">
    <property type="entry name" value="HATPase_dom"/>
</dbReference>
<evidence type="ECO:0000256" key="6">
    <source>
        <dbReference type="ARBA" id="ARBA00022777"/>
    </source>
</evidence>
<dbReference type="SMART" id="SM00387">
    <property type="entry name" value="HATPase_c"/>
    <property type="match status" value="1"/>
</dbReference>
<dbReference type="InterPro" id="IPR005467">
    <property type="entry name" value="His_kinase_dom"/>
</dbReference>
<keyword evidence="4" id="KW-0597">Phosphoprotein</keyword>
<dbReference type="Pfam" id="PF13426">
    <property type="entry name" value="PAS_9"/>
    <property type="match status" value="1"/>
</dbReference>
<dbReference type="InterPro" id="IPR036097">
    <property type="entry name" value="HisK_dim/P_sf"/>
</dbReference>
<keyword evidence="7" id="KW-0902">Two-component regulatory system</keyword>
<dbReference type="Pfam" id="PF00672">
    <property type="entry name" value="HAMP"/>
    <property type="match status" value="1"/>
</dbReference>
<dbReference type="PANTHER" id="PTHR43711">
    <property type="entry name" value="TWO-COMPONENT HISTIDINE KINASE"/>
    <property type="match status" value="1"/>
</dbReference>
<dbReference type="InterPro" id="IPR007892">
    <property type="entry name" value="CHASE4"/>
</dbReference>
<accession>A0ABX6NIT4</accession>
<evidence type="ECO:0000259" key="10">
    <source>
        <dbReference type="PROSITE" id="PS50112"/>
    </source>
</evidence>
<dbReference type="Gene3D" id="3.30.450.20">
    <property type="entry name" value="PAS domain"/>
    <property type="match status" value="2"/>
</dbReference>
<dbReference type="SMART" id="SM00304">
    <property type="entry name" value="HAMP"/>
    <property type="match status" value="1"/>
</dbReference>
<organism evidence="12 13">
    <name type="scientific">Oceanidesulfovibrio marinus</name>
    <dbReference type="NCBI Taxonomy" id="370038"/>
    <lineage>
        <taxon>Bacteria</taxon>
        <taxon>Pseudomonadati</taxon>
        <taxon>Thermodesulfobacteriota</taxon>
        <taxon>Desulfovibrionia</taxon>
        <taxon>Desulfovibrionales</taxon>
        <taxon>Desulfovibrionaceae</taxon>
        <taxon>Oceanidesulfovibrio</taxon>
    </lineage>
</organism>
<evidence type="ECO:0000313" key="12">
    <source>
        <dbReference type="EMBL" id="QJT10545.1"/>
    </source>
</evidence>
<dbReference type="InterPro" id="IPR003661">
    <property type="entry name" value="HisK_dim/P_dom"/>
</dbReference>
<keyword evidence="13" id="KW-1185">Reference proteome</keyword>
<dbReference type="InterPro" id="IPR013767">
    <property type="entry name" value="PAS_fold"/>
</dbReference>
<gene>
    <name evidence="12" type="ORF">E8L03_17180</name>
</gene>
<evidence type="ECO:0000259" key="9">
    <source>
        <dbReference type="PROSITE" id="PS50109"/>
    </source>
</evidence>
<feature type="domain" description="Histidine kinase" evidence="9">
    <location>
        <begin position="640"/>
        <end position="875"/>
    </location>
</feature>
<dbReference type="Pfam" id="PF05228">
    <property type="entry name" value="CHASE4"/>
    <property type="match status" value="1"/>
</dbReference>
<dbReference type="PRINTS" id="PR00344">
    <property type="entry name" value="BCTRLSENSOR"/>
</dbReference>
<evidence type="ECO:0000256" key="4">
    <source>
        <dbReference type="ARBA" id="ARBA00022553"/>
    </source>
</evidence>
<keyword evidence="8" id="KW-0472">Membrane</keyword>
<proteinExistence type="predicted"/>
<dbReference type="Gene3D" id="1.10.287.130">
    <property type="match status" value="1"/>
</dbReference>
<dbReference type="CDD" id="cd16922">
    <property type="entry name" value="HATPase_EvgS-ArcB-TorS-like"/>
    <property type="match status" value="1"/>
</dbReference>
<dbReference type="InterPro" id="IPR035965">
    <property type="entry name" value="PAS-like_dom_sf"/>
</dbReference>
<dbReference type="Pfam" id="PF00512">
    <property type="entry name" value="HisKA"/>
    <property type="match status" value="1"/>
</dbReference>
<evidence type="ECO:0000313" key="13">
    <source>
        <dbReference type="Proteomes" id="UP000503251"/>
    </source>
</evidence>
<dbReference type="Gene3D" id="6.10.340.10">
    <property type="match status" value="1"/>
</dbReference>
<feature type="transmembrane region" description="Helical" evidence="8">
    <location>
        <begin position="272"/>
        <end position="294"/>
    </location>
</feature>
<evidence type="ECO:0000256" key="3">
    <source>
        <dbReference type="ARBA" id="ARBA00012438"/>
    </source>
</evidence>
<dbReference type="SMART" id="SM00091">
    <property type="entry name" value="PAS"/>
    <property type="match status" value="2"/>
</dbReference>
<dbReference type="SUPFAM" id="SSF55874">
    <property type="entry name" value="ATPase domain of HSP90 chaperone/DNA topoisomerase II/histidine kinase"/>
    <property type="match status" value="1"/>
</dbReference>
<keyword evidence="6" id="KW-0418">Kinase</keyword>
<dbReference type="InterPro" id="IPR050736">
    <property type="entry name" value="Sensor_HK_Regulatory"/>
</dbReference>
<evidence type="ECO:0000256" key="5">
    <source>
        <dbReference type="ARBA" id="ARBA00022679"/>
    </source>
</evidence>
<dbReference type="Pfam" id="PF02518">
    <property type="entry name" value="HATPase_c"/>
    <property type="match status" value="1"/>
</dbReference>
<sequence>MRLRKATILMLIGSIVALALILAAASELIIGSGFDELEVERDEQNLQRAVRLLHNEVDGIDTLVLDWSAWDAAYDFVSSHNQKFIDQNIIPATFEEQGLDFIGVFTLDGAPVYAVGVDPDTGELAPSPEGLLAKLEPGRILYPAEQDGELQPVKGLLLLEGGPFLVAVRPIVKSSGEGPAAGLLVMGKFVNQETAAGLEESLGLPLAVYRPDREMPSWAKALVQSPALTILDTTDHHAAKGYVEIKDLYGNPGLVIELLLDRDIHLQSHRTIRYFVITMVGAMLLFSALVLLFIETRVLSRMASLNRQVGKLSANPNLQTRIQLDSNDELTELAGGINSMLDKIAEARDSMYRELDARRSGELFLSQVFDAVKAGIMLVDPVEFTIQDVNSFALTLMGRTREEVVGMRCHGVVCPAEAGRCPVVDLGDRMDHSVRELIAAGGRTIPILKSVNRVQRNGKDLLLETFIDITDIRDAENALKLSEEMYRTVFRNTGAASIIVDMAGMITMANEQFEVLAGVKAEEVELRYFWMDFFPQETQRALLALQEVAQREGRAQHAMLTFRTVAGEERYVRALLAKLPGVNVCVISLQDLTEQQQTEKALRTIQQELEETVSLRTKDLRDAVEELKEMDQLKSAFLSSASHELRTPLTSVLGYAKLLKRTLRRHFWPLAKHKEELEHIVQEVETNFTTIEREGRRLTQIIDDLLDLNNIESGSMAWRDEVFNPADVLDEAAKAITPALAKKELVHLVSSYQRRLSPVRMDRLRLFQLLYNLLDNAVKFTHQGKIVLSAKEQVTGILEIRVEDSGMGIAKDEMESIFDKFYQTQSLDSLSEKPLGTGLGLTICRRIVERYGGRIWVESENGKGSTFIVRLPTVEAEKELRKLASE</sequence>
<dbReference type="CDD" id="cd00082">
    <property type="entry name" value="HisKA"/>
    <property type="match status" value="1"/>
</dbReference>
<dbReference type="CDD" id="cd06225">
    <property type="entry name" value="HAMP"/>
    <property type="match status" value="1"/>
</dbReference>
<feature type="domain" description="PAS" evidence="10">
    <location>
        <begin position="361"/>
        <end position="406"/>
    </location>
</feature>
<evidence type="ECO:0000259" key="11">
    <source>
        <dbReference type="PROSITE" id="PS50885"/>
    </source>
</evidence>
<dbReference type="SUPFAM" id="SSF55785">
    <property type="entry name" value="PYP-like sensor domain (PAS domain)"/>
    <property type="match status" value="2"/>
</dbReference>
<feature type="domain" description="PAS" evidence="10">
    <location>
        <begin position="482"/>
        <end position="553"/>
    </location>
</feature>
<evidence type="ECO:0000256" key="8">
    <source>
        <dbReference type="SAM" id="Phobius"/>
    </source>
</evidence>
<dbReference type="SUPFAM" id="SSF47384">
    <property type="entry name" value="Homodimeric domain of signal transducing histidine kinase"/>
    <property type="match status" value="1"/>
</dbReference>
<dbReference type="RefSeq" id="WP_171268020.1">
    <property type="nucleotide sequence ID" value="NZ_CP039543.1"/>
</dbReference>
<evidence type="ECO:0000256" key="2">
    <source>
        <dbReference type="ARBA" id="ARBA00004370"/>
    </source>
</evidence>
<dbReference type="InterPro" id="IPR004358">
    <property type="entry name" value="Sig_transdc_His_kin-like_C"/>
</dbReference>
<feature type="domain" description="HAMP" evidence="11">
    <location>
        <begin position="296"/>
        <end position="349"/>
    </location>
</feature>
<dbReference type="PROSITE" id="PS50109">
    <property type="entry name" value="HIS_KIN"/>
    <property type="match status" value="1"/>
</dbReference>
<protein>
    <recommendedName>
        <fullName evidence="3">histidine kinase</fullName>
        <ecNumber evidence="3">2.7.13.3</ecNumber>
    </recommendedName>
</protein>
<dbReference type="NCBIfam" id="TIGR00229">
    <property type="entry name" value="sensory_box"/>
    <property type="match status" value="2"/>
</dbReference>
<dbReference type="PROSITE" id="PS50112">
    <property type="entry name" value="PAS"/>
    <property type="match status" value="2"/>
</dbReference>
<dbReference type="SMART" id="SM00388">
    <property type="entry name" value="HisKA"/>
    <property type="match status" value="1"/>
</dbReference>
<dbReference type="Pfam" id="PF00989">
    <property type="entry name" value="PAS"/>
    <property type="match status" value="1"/>
</dbReference>
<dbReference type="PANTHER" id="PTHR43711:SF30">
    <property type="entry name" value="HISTIDINE KINASE"/>
    <property type="match status" value="1"/>
</dbReference>
<dbReference type="InterPro" id="IPR003660">
    <property type="entry name" value="HAMP_dom"/>
</dbReference>
<dbReference type="Proteomes" id="UP000503251">
    <property type="component" value="Chromosome"/>
</dbReference>
<evidence type="ECO:0000256" key="7">
    <source>
        <dbReference type="ARBA" id="ARBA00023012"/>
    </source>
</evidence>
<evidence type="ECO:0000256" key="1">
    <source>
        <dbReference type="ARBA" id="ARBA00000085"/>
    </source>
</evidence>
<comment type="catalytic activity">
    <reaction evidence="1">
        <text>ATP + protein L-histidine = ADP + protein N-phospho-L-histidine.</text>
        <dbReference type="EC" id="2.7.13.3"/>
    </reaction>
</comment>
<keyword evidence="5" id="KW-0808">Transferase</keyword>
<dbReference type="Gene3D" id="3.30.565.10">
    <property type="entry name" value="Histidine kinase-like ATPase, C-terminal domain"/>
    <property type="match status" value="1"/>
</dbReference>